<feature type="active site" evidence="54">
    <location>
        <position position="6225"/>
    </location>
</feature>
<dbReference type="GO" id="GO:0006508">
    <property type="term" value="P:proteolysis"/>
    <property type="evidence" value="ECO:0007669"/>
    <property type="project" value="UniProtKB-KW"/>
</dbReference>
<dbReference type="GO" id="GO:0039520">
    <property type="term" value="P:symbiont-mediated activation of host autophagy"/>
    <property type="evidence" value="ECO:0007669"/>
    <property type="project" value="UniProtKB-KW"/>
</dbReference>
<evidence type="ECO:0000259" key="63">
    <source>
        <dbReference type="PROSITE" id="PS51657"/>
    </source>
</evidence>
<evidence type="ECO:0000259" key="72">
    <source>
        <dbReference type="PROSITE" id="PS51952"/>
    </source>
</evidence>
<evidence type="ECO:0000256" key="48">
    <source>
        <dbReference type="ARBA" id="ARBA00049042"/>
    </source>
</evidence>
<keyword evidence="40" id="KW-1035">Host cytoplasm</keyword>
<dbReference type="Pfam" id="PF08715">
    <property type="entry name" value="CoV_peptidase"/>
    <property type="match status" value="2"/>
</dbReference>
<dbReference type="InterPro" id="IPR043174">
    <property type="entry name" value="NSP15_middle_sf"/>
</dbReference>
<evidence type="ECO:0000256" key="45">
    <source>
        <dbReference type="ARBA" id="ARBA00043928"/>
    </source>
</evidence>
<evidence type="ECO:0000256" key="16">
    <source>
        <dbReference type="ARBA" id="ARBA00022695"/>
    </source>
</evidence>
<keyword evidence="37" id="KW-1072">Activation of host autophagy by virus</keyword>
<evidence type="ECO:0000256" key="40">
    <source>
        <dbReference type="ARBA" id="ARBA00023200"/>
    </source>
</evidence>
<evidence type="ECO:0000256" key="10">
    <source>
        <dbReference type="ARBA" id="ARBA00022603"/>
    </source>
</evidence>
<keyword evidence="10 53" id="KW-0489">Methyltransferase</keyword>
<dbReference type="SUPFAM" id="SSF143076">
    <property type="entry name" value="Coronavirus NSP8-like"/>
    <property type="match status" value="1"/>
</dbReference>
<dbReference type="InterPro" id="IPR044322">
    <property type="entry name" value="NSP15_M_alpha_beta_CoV"/>
</dbReference>
<evidence type="ECO:0000256" key="20">
    <source>
        <dbReference type="ARBA" id="ARBA00022741"/>
    </source>
</evidence>
<keyword evidence="35" id="KW-0693">Viral RNA replication</keyword>
<evidence type="ECO:0000259" key="64">
    <source>
        <dbReference type="PROSITE" id="PS51943"/>
    </source>
</evidence>
<dbReference type="KEGG" id="vg:27963651"/>
<dbReference type="GO" id="GO:0075523">
    <property type="term" value="P:viral translational frameshifting"/>
    <property type="evidence" value="ECO:0007669"/>
    <property type="project" value="UniProtKB-KW"/>
</dbReference>
<dbReference type="PROSITE" id="PS51944">
    <property type="entry name" value="COV_NSP3D_UBL"/>
    <property type="match status" value="1"/>
</dbReference>
<dbReference type="PROSITE" id="PS51989">
    <property type="entry name" value="COV_NSP2_N"/>
    <property type="match status" value="1"/>
</dbReference>
<evidence type="ECO:0000256" key="27">
    <source>
        <dbReference type="ARBA" id="ARBA00022807"/>
    </source>
</evidence>
<dbReference type="InterPro" id="IPR050534">
    <property type="entry name" value="Coronavir_polyprotein_1ab"/>
</dbReference>
<dbReference type="SUPFAM" id="SSF52540">
    <property type="entry name" value="P-loop containing nucleoside triphosphate hydrolases"/>
    <property type="match status" value="1"/>
</dbReference>
<evidence type="ECO:0000256" key="58">
    <source>
        <dbReference type="SAM" id="Phobius"/>
    </source>
</evidence>
<evidence type="ECO:0000259" key="76">
    <source>
        <dbReference type="PROSITE" id="PS51958"/>
    </source>
</evidence>
<keyword evidence="38 58" id="KW-0472">Membrane</keyword>
<feature type="transmembrane region" description="Helical" evidence="58">
    <location>
        <begin position="1915"/>
        <end position="1932"/>
    </location>
</feature>
<dbReference type="Gene3D" id="3.40.50.150">
    <property type="entry name" value="Vaccinia Virus protein VP39"/>
    <property type="match status" value="1"/>
</dbReference>
<evidence type="ECO:0000256" key="12">
    <source>
        <dbReference type="ARBA" id="ARBA00022662"/>
    </source>
</evidence>
<evidence type="ECO:0000259" key="62">
    <source>
        <dbReference type="PROSITE" id="PS51653"/>
    </source>
</evidence>
<feature type="domain" description="Nsp4C" evidence="66">
    <location>
        <begin position="2723"/>
        <end position="2818"/>
    </location>
</feature>
<dbReference type="InterPro" id="IPR043606">
    <property type="entry name" value="CoV_NSP15_N"/>
</dbReference>
<dbReference type="PROSITE" id="PS51993">
    <property type="entry name" value="COV_3ECTO"/>
    <property type="match status" value="1"/>
</dbReference>
<dbReference type="InterPro" id="IPR044343">
    <property type="entry name" value="NSP13_1B_dom_CoV"/>
</dbReference>
<evidence type="ECO:0000256" key="7">
    <source>
        <dbReference type="ARBA" id="ARBA00022482"/>
    </source>
</evidence>
<evidence type="ECO:0000256" key="53">
    <source>
        <dbReference type="PROSITE-ProRule" id="PRU01299"/>
    </source>
</evidence>
<keyword evidence="26" id="KW-0347">Helicase</keyword>
<dbReference type="InterPro" id="IPR044863">
    <property type="entry name" value="NIRAN"/>
</dbReference>
<evidence type="ECO:0000256" key="33">
    <source>
        <dbReference type="ARBA" id="ARBA00022884"/>
    </source>
</evidence>
<dbReference type="InterPro" id="IPR043178">
    <property type="entry name" value="PLpro_thumb_sf_CoV"/>
</dbReference>
<dbReference type="SUPFAM" id="SSF50494">
    <property type="entry name" value="Trypsin-like serine proteases"/>
    <property type="match status" value="1"/>
</dbReference>
<dbReference type="SUPFAM" id="SSF142877">
    <property type="entry name" value="EndoU-like"/>
    <property type="match status" value="1"/>
</dbReference>
<evidence type="ECO:0000256" key="17">
    <source>
        <dbReference type="ARBA" id="ARBA00022722"/>
    </source>
</evidence>
<dbReference type="CDD" id="cd21409">
    <property type="entry name" value="1B_cv_Nsp13-like"/>
    <property type="match status" value="1"/>
</dbReference>
<dbReference type="PANTHER" id="PTHR43788:SF8">
    <property type="entry name" value="DNA-BINDING PROTEIN SMUBP-2"/>
    <property type="match status" value="1"/>
</dbReference>
<dbReference type="InterPro" id="IPR046438">
    <property type="entry name" value="NIV_2_O_MTASE"/>
</dbReference>
<keyword evidence="8" id="KW-0696">RNA-directed RNA polymerase</keyword>
<evidence type="ECO:0000256" key="8">
    <source>
        <dbReference type="ARBA" id="ARBA00022484"/>
    </source>
</evidence>
<feature type="domain" description="CV ZBD" evidence="62">
    <location>
        <begin position="4869"/>
        <end position="4981"/>
    </location>
</feature>
<dbReference type="CDD" id="cd23527">
    <property type="entry name" value="capping_2-OMTase_alphaCoV_Nsp16"/>
    <property type="match status" value="1"/>
</dbReference>
<dbReference type="InterPro" id="IPR038634">
    <property type="entry name" value="A-CoV_nsp1_sf"/>
</dbReference>
<protein>
    <recommendedName>
        <fullName evidence="57">ORF1ab polyprotein</fullName>
    </recommendedName>
</protein>
<feature type="active site" evidence="52">
    <location>
        <position position="5656"/>
    </location>
</feature>
<dbReference type="PROSITE" id="PS51124">
    <property type="entry name" value="PEPTIDASE_C16"/>
    <property type="match status" value="2"/>
</dbReference>
<evidence type="ECO:0000256" key="29">
    <source>
        <dbReference type="ARBA" id="ARBA00022839"/>
    </source>
</evidence>
<evidence type="ECO:0000259" key="60">
    <source>
        <dbReference type="PROSITE" id="PS51154"/>
    </source>
</evidence>
<dbReference type="PROSITE" id="PS51992">
    <property type="entry name" value="COV_NSP3_Y"/>
    <property type="match status" value="1"/>
</dbReference>
<dbReference type="InterPro" id="IPR018995">
    <property type="entry name" value="RNA_synth_NSP10_CoV"/>
</dbReference>
<dbReference type="InterPro" id="IPR044357">
    <property type="entry name" value="NSP3_Ubl1_dom_CoV"/>
</dbReference>
<feature type="transmembrane region" description="Helical" evidence="58">
    <location>
        <begin position="1962"/>
        <end position="1983"/>
    </location>
</feature>
<feature type="transmembrane region" description="Helical" evidence="58">
    <location>
        <begin position="3182"/>
        <end position="3202"/>
    </location>
</feature>
<keyword evidence="30" id="KW-0067">ATP-binding</keyword>
<dbReference type="Pfam" id="PF01661">
    <property type="entry name" value="Macro"/>
    <property type="match status" value="1"/>
</dbReference>
<evidence type="ECO:0000259" key="83">
    <source>
        <dbReference type="PROSITE" id="PS52000"/>
    </source>
</evidence>
<keyword evidence="39 56" id="KW-1015">Disulfide bond</keyword>
<dbReference type="Pfam" id="PF08717">
    <property type="entry name" value="CoV_NSP8"/>
    <property type="match status" value="1"/>
</dbReference>
<feature type="domain" description="Ubiquitin-like" evidence="65">
    <location>
        <begin position="1445"/>
        <end position="1501"/>
    </location>
</feature>
<evidence type="ECO:0000256" key="13">
    <source>
        <dbReference type="ARBA" id="ARBA00022670"/>
    </source>
</evidence>
<feature type="domain" description="Nsp12 Interface" evidence="83">
    <location>
        <begin position="4202"/>
        <end position="4300"/>
    </location>
</feature>
<dbReference type="Gene3D" id="3.40.50.300">
    <property type="entry name" value="P-loop containing nucleotide triphosphate hydrolases"/>
    <property type="match status" value="2"/>
</dbReference>
<evidence type="ECO:0000256" key="52">
    <source>
        <dbReference type="PROSITE-ProRule" id="PRU01298"/>
    </source>
</evidence>
<dbReference type="InterPro" id="IPR047912">
    <property type="entry name" value="Nsp13_helicase_alphaCoV"/>
</dbReference>
<dbReference type="CDD" id="cd21689">
    <property type="entry name" value="stalk_CoV_Nsp13-like"/>
    <property type="match status" value="1"/>
</dbReference>
<feature type="transmembrane region" description="Helical" evidence="58">
    <location>
        <begin position="1774"/>
        <end position="1793"/>
    </location>
</feature>
<evidence type="ECO:0000256" key="11">
    <source>
        <dbReference type="ARBA" id="ARBA00022632"/>
    </source>
</evidence>
<dbReference type="Pfam" id="PF19219">
    <property type="entry name" value="CoV_NSP15_N"/>
    <property type="match status" value="1"/>
</dbReference>
<dbReference type="InterPro" id="IPR044356">
    <property type="entry name" value="RdRp_alphaCoV"/>
</dbReference>
<dbReference type="CDD" id="cd21687">
    <property type="entry name" value="TGEV-like_alphaCoV_Nsp1"/>
    <property type="match status" value="1"/>
</dbReference>
<comment type="function">
    <text evidence="45">Forms a primer, NSP9-pU, which is utilized by the polymerase for the initiation of RNA chains. Interacts with ribosome signal recognition particle RNA (SRP). Together with NSP8, suppress protein integration into the cell membrane, thereby disrupting host immune defenses.</text>
</comment>
<dbReference type="InterPro" id="IPR043608">
    <property type="entry name" value="CoV_NSP15_M"/>
</dbReference>
<keyword evidence="14 53" id="KW-0808">Transferase</keyword>
<dbReference type="Pfam" id="PF19215">
    <property type="entry name" value="CoV_NSP15_C"/>
    <property type="match status" value="1"/>
</dbReference>
<dbReference type="InterPro" id="IPR047566">
    <property type="entry name" value="CoV_NSP3_Y"/>
</dbReference>
<dbReference type="InterPro" id="IPR037227">
    <property type="entry name" value="EndoU-like"/>
</dbReference>
<feature type="domain" description="(+)RNA virus helicase C-terminal" evidence="63">
    <location>
        <begin position="5116"/>
        <end position="5478"/>
    </location>
</feature>
<dbReference type="Pfam" id="PF16688">
    <property type="entry name" value="CNV-Replicase_N"/>
    <property type="match status" value="1"/>
</dbReference>
<feature type="domain" description="N7-MTase" evidence="74">
    <location>
        <begin position="5760"/>
        <end position="5981"/>
    </location>
</feature>
<keyword evidence="18 55" id="KW-0479">Metal-binding</keyword>
<evidence type="ECO:0000256" key="50">
    <source>
        <dbReference type="PROSITE-ProRule" id="PRU01294"/>
    </source>
</evidence>
<feature type="disulfide bond" evidence="56">
    <location>
        <begin position="1882"/>
        <end position="1888"/>
    </location>
</feature>
<evidence type="ECO:0000259" key="61">
    <source>
        <dbReference type="PROSITE" id="PS51442"/>
    </source>
</evidence>
<evidence type="ECO:0000259" key="75">
    <source>
        <dbReference type="PROSITE" id="PS51955"/>
    </source>
</evidence>
<evidence type="ECO:0000259" key="77">
    <source>
        <dbReference type="PROSITE" id="PS51960"/>
    </source>
</evidence>
<accession>A0A172B201</accession>
<dbReference type="InterPro" id="IPR032039">
    <property type="entry name" value="A-CoV_nsp1"/>
</dbReference>
<dbReference type="PROSITE" id="PS51961">
    <property type="entry name" value="AV_NSP11N_COV_NSP15M"/>
    <property type="match status" value="1"/>
</dbReference>
<comment type="caution">
    <text evidence="55">Lacks conserved residue(s) required for the propagation of feature annotation.</text>
</comment>
<evidence type="ECO:0000256" key="38">
    <source>
        <dbReference type="ARBA" id="ARBA00023136"/>
    </source>
</evidence>
<evidence type="ECO:0000259" key="81">
    <source>
        <dbReference type="PROSITE" id="PS51992"/>
    </source>
</evidence>
<comment type="similarity">
    <text evidence="6 50">Belongs to the coronaviruses polyprotein 1ab family.</text>
</comment>
<evidence type="ECO:0000259" key="65">
    <source>
        <dbReference type="PROSITE" id="PS51944"/>
    </source>
</evidence>
<dbReference type="Pfam" id="PF19213">
    <property type="entry name" value="CoV_NSP6"/>
    <property type="match status" value="1"/>
</dbReference>
<evidence type="ECO:0000259" key="79">
    <source>
        <dbReference type="PROSITE" id="PS51962"/>
    </source>
</evidence>
<keyword evidence="17 52" id="KW-0540">Nuclease</keyword>
<evidence type="ECO:0000259" key="59">
    <source>
        <dbReference type="PROSITE" id="PS51124"/>
    </source>
</evidence>
<evidence type="ECO:0000256" key="23">
    <source>
        <dbReference type="ARBA" id="ARBA00022771"/>
    </source>
</evidence>
<evidence type="ECO:0000256" key="35">
    <source>
        <dbReference type="ARBA" id="ARBA00022953"/>
    </source>
</evidence>
<keyword evidence="20" id="KW-0547">Nucleotide-binding</keyword>
<evidence type="ECO:0000256" key="2">
    <source>
        <dbReference type="ARBA" id="ARBA00001936"/>
    </source>
</evidence>
<feature type="disulfide bond" evidence="56">
    <location>
        <begin position="1864"/>
        <end position="1891"/>
    </location>
</feature>
<feature type="domain" description="Peptidase C16" evidence="59">
    <location>
        <begin position="1509"/>
        <end position="1758"/>
    </location>
</feature>
<keyword evidence="41" id="KW-0456">Lyase</keyword>
<keyword evidence="24" id="KW-0833">Ubl conjugation pathway</keyword>
<evidence type="ECO:0000256" key="57">
    <source>
        <dbReference type="PROSITE-ProRule" id="PRU01344"/>
    </source>
</evidence>
<feature type="domain" description="NendoU" evidence="76">
    <location>
        <begin position="6180"/>
        <end position="6320"/>
    </location>
</feature>
<evidence type="ECO:0000256" key="5">
    <source>
        <dbReference type="ARBA" id="ARBA00004452"/>
    </source>
</evidence>
<evidence type="ECO:0000256" key="1">
    <source>
        <dbReference type="ARBA" id="ARBA00000707"/>
    </source>
</evidence>
<comment type="cofactor">
    <cofactor evidence="2">
        <name>Mn(2+)</name>
        <dbReference type="ChEBI" id="CHEBI:29035"/>
    </cofactor>
</comment>
<dbReference type="Gene3D" id="2.30.30.1000">
    <property type="entry name" value="Replicase polyprotein 1a"/>
    <property type="match status" value="1"/>
</dbReference>
<feature type="domain" description="3Ecto" evidence="82">
    <location>
        <begin position="1848"/>
        <end position="1913"/>
    </location>
</feature>
<dbReference type="Pfam" id="PF20633">
    <property type="entry name" value="CoV_NSP13_stalk"/>
    <property type="match status" value="1"/>
</dbReference>
<evidence type="ECO:0000313" key="84">
    <source>
        <dbReference type="EMBL" id="AKG92638.1"/>
    </source>
</evidence>
<feature type="domain" description="CoV Nsp3 Y" evidence="81">
    <location>
        <begin position="1987"/>
        <end position="2326"/>
    </location>
</feature>
<dbReference type="GO" id="GO:0003723">
    <property type="term" value="F:RNA binding"/>
    <property type="evidence" value="ECO:0007669"/>
    <property type="project" value="UniProtKB-KW"/>
</dbReference>
<feature type="active site" evidence="52">
    <location>
        <position position="5732"/>
    </location>
</feature>
<feature type="domain" description="RdRp Nsp7 cofactor" evidence="69">
    <location>
        <begin position="3416"/>
        <end position="3498"/>
    </location>
</feature>
<keyword evidence="7" id="KW-1113">Inhibition of host RLR pathway by virus</keyword>
<feature type="transmembrane region" description="Helical" evidence="58">
    <location>
        <begin position="3253"/>
        <end position="3274"/>
    </location>
</feature>
<feature type="domain" description="Nsp15 N-terminal oligomerization" evidence="77">
    <location>
        <begin position="5985"/>
        <end position="6045"/>
    </location>
</feature>
<keyword evidence="31" id="KW-1043">Host membrane</keyword>
<dbReference type="Pfam" id="PF19211">
    <property type="entry name" value="CoV_NSP2_N"/>
    <property type="match status" value="1"/>
</dbReference>
<dbReference type="PROSITE" id="PS51962">
    <property type="entry name" value="COV_NSP1"/>
    <property type="match status" value="1"/>
</dbReference>
<dbReference type="InterPro" id="IPR044371">
    <property type="entry name" value="Macro_X_NSP3-like"/>
</dbReference>
<dbReference type="Pfam" id="PF19218">
    <property type="entry name" value="CoV_NSP3_C"/>
    <property type="match status" value="1"/>
</dbReference>
<evidence type="ECO:0000256" key="18">
    <source>
        <dbReference type="ARBA" id="ARBA00022723"/>
    </source>
</evidence>
<feature type="transmembrane region" description="Helical" evidence="58">
    <location>
        <begin position="3222"/>
        <end position="3241"/>
    </location>
</feature>
<dbReference type="InterPro" id="IPR044369">
    <property type="entry name" value="NSP6_alphaCoV"/>
</dbReference>
<feature type="transmembrane region" description="Helical" evidence="58">
    <location>
        <begin position="3334"/>
        <end position="3356"/>
    </location>
</feature>
<dbReference type="SUPFAM" id="SSF140367">
    <property type="entry name" value="Coronavirus NSP7-like"/>
    <property type="match status" value="1"/>
</dbReference>
<dbReference type="PROSITE" id="PS51943">
    <property type="entry name" value="COV_NSP3A_UBL"/>
    <property type="match status" value="1"/>
</dbReference>
<evidence type="ECO:0000256" key="19">
    <source>
        <dbReference type="ARBA" id="ARBA00022737"/>
    </source>
</evidence>
<feature type="domain" description="Peptidase C30" evidence="61">
    <location>
        <begin position="2819"/>
        <end position="3120"/>
    </location>
</feature>
<dbReference type="GO" id="GO:0004482">
    <property type="term" value="F:mRNA 5'-cap (guanine-N7-)-methyltransferase activity"/>
    <property type="evidence" value="ECO:0007669"/>
    <property type="project" value="InterPro"/>
</dbReference>
<keyword evidence="33 51" id="KW-0694">RNA-binding</keyword>
<evidence type="ECO:0000256" key="3">
    <source>
        <dbReference type="ARBA" id="ARBA00004301"/>
    </source>
</evidence>
<evidence type="ECO:0000256" key="28">
    <source>
        <dbReference type="ARBA" id="ARBA00022833"/>
    </source>
</evidence>
<evidence type="ECO:0000259" key="70">
    <source>
        <dbReference type="PROSITE" id="PS51950"/>
    </source>
</evidence>
<dbReference type="EMBL" id="KM347965">
    <property type="protein sequence ID" value="AKG92638.1"/>
    <property type="molecule type" value="Genomic_RNA"/>
</dbReference>
<dbReference type="PROSITE" id="PS51657">
    <property type="entry name" value="PSRV_HELICASE"/>
    <property type="match status" value="1"/>
</dbReference>
<evidence type="ECO:0000256" key="30">
    <source>
        <dbReference type="ARBA" id="ARBA00022840"/>
    </source>
</evidence>
<dbReference type="Gene3D" id="3.30.160.820">
    <property type="entry name" value="Nsp15 N-terminal domain-like"/>
    <property type="match status" value="1"/>
</dbReference>
<dbReference type="PROSITE" id="PS51154">
    <property type="entry name" value="MACRO"/>
    <property type="match status" value="1"/>
</dbReference>
<evidence type="ECO:0000256" key="51">
    <source>
        <dbReference type="PROSITE-ProRule" id="PRU01296"/>
    </source>
</evidence>
<dbReference type="CDD" id="cd21712">
    <property type="entry name" value="TM_Y_alphaCoV_Nsp3_C"/>
    <property type="match status" value="1"/>
</dbReference>
<feature type="domain" description="CoV Nsp2 N-terminal" evidence="80">
    <location>
        <begin position="112"/>
        <end position="350"/>
    </location>
</feature>
<dbReference type="Proteomes" id="UP000150460">
    <property type="component" value="Segment"/>
</dbReference>
<comment type="function">
    <text evidence="44">RNA-directed RNA polymerase that catalyzes the transcription of viral genomic and subgenomic RNAs. Acts in complex with nsp7 and nsp8 to transcribe both the minus and positive strands of genomic RNA. The kinase-like NiRAN domain of NSP12 attaches one or more nucleotides to the amino terminus of NSP9, forming a covalent RNA-protein intermediate that serves as transcription/replication primer. Subgenomic RNAs (sgRNAs) are formed by discontinuous transcription: The polymerase has the ability to pause at transcription-regulating sequences (TRS) and jump to the leader TRS, resulting in a major deletion. This creates a series of subgenomic RNAs that are replicated, transcribed and translated. In addition, Nsp12 is a subunit of the viral RNA capping enzyme that catalyzes the RNA guanylyltransferase reaction for genomic and sub-genomic RNAs. Subsequently, the NiRAN domain transfers RNA to GDP, and forms the core cap structure GpppA-RNA.</text>
</comment>
<keyword evidence="15 58" id="KW-0812">Transmembrane</keyword>
<dbReference type="GO" id="GO:0033644">
    <property type="term" value="C:host cell membrane"/>
    <property type="evidence" value="ECO:0007669"/>
    <property type="project" value="UniProtKB-SubCell"/>
</dbReference>
<dbReference type="GO" id="GO:0004483">
    <property type="term" value="F:methyltransferase cap1 activity"/>
    <property type="evidence" value="ECO:0007669"/>
    <property type="project" value="UniProtKB-EC"/>
</dbReference>
<evidence type="ECO:0000256" key="4">
    <source>
        <dbReference type="ARBA" id="ARBA00004407"/>
    </source>
</evidence>
<feature type="active site" evidence="52">
    <location>
        <position position="5737"/>
    </location>
</feature>
<dbReference type="PROSITE" id="PS51952">
    <property type="entry name" value="COV_EXON_MTASE_COACT"/>
    <property type="match status" value="1"/>
</dbReference>
<dbReference type="InterPro" id="IPR043612">
    <property type="entry name" value="CoV_NSP4_N"/>
</dbReference>
<dbReference type="PROSITE" id="PS51947">
    <property type="entry name" value="NIRAN"/>
    <property type="match status" value="1"/>
</dbReference>
<dbReference type="InterPro" id="IPR043615">
    <property type="entry name" value="NSP2_N_CoV"/>
</dbReference>
<feature type="domain" description="ExoN" evidence="73">
    <location>
        <begin position="5537"/>
        <end position="5751"/>
    </location>
</feature>
<dbReference type="Pfam" id="PF20631">
    <property type="entry name" value="CoV_NSP13_1B"/>
    <property type="match status" value="1"/>
</dbReference>
<evidence type="ECO:0000256" key="6">
    <source>
        <dbReference type="ARBA" id="ARBA00008087"/>
    </source>
</evidence>
<feature type="binding site" evidence="53">
    <location>
        <begin position="5795"/>
        <end position="5801"/>
    </location>
    <ligand>
        <name>S-adenosyl-L-methionine</name>
        <dbReference type="ChEBI" id="CHEBI:59789"/>
    </ligand>
</feature>
<dbReference type="Pfam" id="PF13604">
    <property type="entry name" value="AAA_30"/>
    <property type="match status" value="1"/>
</dbReference>
<dbReference type="CDD" id="cd21514">
    <property type="entry name" value="alphaCoV_Nsp2_HCoV-229E-like"/>
    <property type="match status" value="1"/>
</dbReference>
<dbReference type="Gene3D" id="2.40.10.250">
    <property type="entry name" value="Replicase NSP9"/>
    <property type="match status" value="1"/>
</dbReference>
<dbReference type="InterPro" id="IPR043477">
    <property type="entry name" value="Peptidase_C30_dom3_CoV"/>
</dbReference>
<dbReference type="InterPro" id="IPR043610">
    <property type="entry name" value="NSP6_CoV"/>
</dbReference>
<evidence type="ECO:0000256" key="36">
    <source>
        <dbReference type="ARBA" id="ARBA00022989"/>
    </source>
</evidence>
<evidence type="ECO:0000259" key="68">
    <source>
        <dbReference type="PROSITE" id="PS51948"/>
    </source>
</evidence>
<dbReference type="PROSITE" id="PS51949">
    <property type="entry name" value="COV_NSP7"/>
    <property type="match status" value="1"/>
</dbReference>
<feature type="domain" description="RdRp Nsp8 cofactor" evidence="70">
    <location>
        <begin position="3499"/>
        <end position="3693"/>
    </location>
</feature>
<feature type="domain" description="Nidovirus-type SAM-dependent 2'-O-MTase" evidence="75">
    <location>
        <begin position="6324"/>
        <end position="6620"/>
    </location>
</feature>
<dbReference type="Gene3D" id="1.10.150.420">
    <property type="entry name" value="Coronavirus nonstructural protein 4 C-terminus"/>
    <property type="match status" value="1"/>
</dbReference>
<dbReference type="SUPFAM" id="SSF56672">
    <property type="entry name" value="DNA/RNA polymerases"/>
    <property type="match status" value="1"/>
</dbReference>
<feature type="transmembrane region" description="Helical" evidence="58">
    <location>
        <begin position="2606"/>
        <end position="2626"/>
    </location>
</feature>
<keyword evidence="29 52" id="KW-0269">Exonuclease</keyword>
<feature type="active site" evidence="54">
    <location>
        <position position="6210"/>
    </location>
</feature>
<keyword evidence="13" id="KW-0645">Protease</keyword>
<dbReference type="Gene3D" id="3.40.50.11580">
    <property type="match status" value="1"/>
</dbReference>
<dbReference type="InterPro" id="IPR048672">
    <property type="entry name" value="NSP13_ZBD_CoV"/>
</dbReference>
<keyword evidence="27" id="KW-0788">Thiol protease</keyword>
<keyword evidence="22 54" id="KW-0255">Endonuclease</keyword>
<evidence type="ECO:0000256" key="21">
    <source>
        <dbReference type="ARBA" id="ARBA00022758"/>
    </source>
</evidence>
<dbReference type="CDD" id="cd21731">
    <property type="entry name" value="alphaCoV_PLPro"/>
    <property type="match status" value="1"/>
</dbReference>
<dbReference type="PROSITE" id="PS51958">
    <property type="entry name" value="NENDOU"/>
    <property type="match status" value="1"/>
</dbReference>
<feature type="domain" description="Nsp9 ssRNA-binding" evidence="71">
    <location>
        <begin position="3694"/>
        <end position="3804"/>
    </location>
</feature>
<feature type="region of interest" description="ZF2" evidence="55">
    <location>
        <begin position="2037"/>
        <end position="2047"/>
    </location>
</feature>
<dbReference type="InterPro" id="IPR027417">
    <property type="entry name" value="P-loop_NTPase"/>
</dbReference>
<dbReference type="PROSITE" id="PS51954">
    <property type="entry name" value="COV_N7_MTASE"/>
    <property type="match status" value="1"/>
</dbReference>
<evidence type="ECO:0000256" key="25">
    <source>
        <dbReference type="ARBA" id="ARBA00022801"/>
    </source>
</evidence>
<reference evidence="84 85" key="1">
    <citation type="submission" date="2014-08" db="EMBL/GenBank/DDBJ databases">
        <title>Complete genome analysis reveals recombination in the ferret coronavirus.</title>
        <authorList>
            <person name="Stalin Raj V."/>
            <person name="Provacia L.B.V."/>
            <person name="Smits S.L."/>
            <person name="Osterhaus A.D.M.E."/>
            <person name="Haagmans B.L."/>
        </authorList>
    </citation>
    <scope>NUCLEOTIDE SEQUENCE [LARGE SCALE GENOMIC DNA]</scope>
    <source>
        <strain evidence="84">FRCoV-NL-2010</strain>
    </source>
</reference>
<dbReference type="PROSITE" id="PS51955">
    <property type="entry name" value="NIV_2_O_MTASE"/>
    <property type="match status" value="1"/>
</dbReference>
<evidence type="ECO:0000256" key="37">
    <source>
        <dbReference type="ARBA" id="ARBA00023050"/>
    </source>
</evidence>
<feature type="domain" description="Macro" evidence="60">
    <location>
        <begin position="1278"/>
        <end position="1449"/>
    </location>
</feature>
<dbReference type="InterPro" id="IPR038123">
    <property type="entry name" value="NSP4_C_sf_CoV"/>
</dbReference>
<feature type="transmembrane region" description="Helical" evidence="58">
    <location>
        <begin position="1833"/>
        <end position="1853"/>
    </location>
</feature>
<evidence type="ECO:0000256" key="47">
    <source>
        <dbReference type="ARBA" id="ARBA00047995"/>
    </source>
</evidence>
<dbReference type="InterPro" id="IPR014829">
    <property type="entry name" value="NSP8_CoV"/>
</dbReference>
<dbReference type="InterPro" id="IPR044401">
    <property type="entry name" value="NSP15_NendoU_CoV"/>
</dbReference>
<dbReference type="Gene3D" id="3.30.70.3540">
    <property type="entry name" value="Nsp8 replicase, head domain"/>
    <property type="match status" value="1"/>
</dbReference>
<dbReference type="InterPro" id="IPR014828">
    <property type="entry name" value="NSP7_CoV"/>
</dbReference>
<evidence type="ECO:0000256" key="14">
    <source>
        <dbReference type="ARBA" id="ARBA00022679"/>
    </source>
</evidence>
<dbReference type="PROSITE" id="PS51951">
    <property type="entry name" value="COV_NSP9_SSRNA_BD"/>
    <property type="match status" value="1"/>
</dbReference>
<feature type="active site" evidence="52">
    <location>
        <position position="5557"/>
    </location>
</feature>
<feature type="region of interest" description="Y4" evidence="55">
    <location>
        <begin position="2225"/>
        <end position="2326"/>
    </location>
</feature>
<dbReference type="Pfam" id="PF00680">
    <property type="entry name" value="RdRP_1"/>
    <property type="match status" value="1"/>
</dbReference>
<dbReference type="RefSeq" id="YP_009256195.1">
    <property type="nucleotide sequence ID" value="NC_030292.1"/>
</dbReference>
<dbReference type="Gene3D" id="1.10.8.370">
    <property type="entry name" value="nsp7 replicase"/>
    <property type="match status" value="1"/>
</dbReference>
<feature type="active site" evidence="54">
    <location>
        <position position="6266"/>
    </location>
</feature>
<dbReference type="Pfam" id="PF19217">
    <property type="entry name" value="CoV_NSP4_N"/>
    <property type="match status" value="1"/>
</dbReference>
<evidence type="ECO:0000256" key="32">
    <source>
        <dbReference type="ARBA" id="ARBA00022876"/>
    </source>
</evidence>
<dbReference type="InterPro" id="IPR032505">
    <property type="entry name" value="CoV_NSP4_C"/>
</dbReference>
<dbReference type="InterPro" id="IPR036499">
    <property type="entry name" value="NSP9_sf_CoV"/>
</dbReference>
<dbReference type="GO" id="GO:0004519">
    <property type="term" value="F:endonuclease activity"/>
    <property type="evidence" value="ECO:0007669"/>
    <property type="project" value="UniProtKB-UniRule"/>
</dbReference>
<dbReference type="Pfam" id="PF19216">
    <property type="entry name" value="CoV_NSP15_M"/>
    <property type="match status" value="1"/>
</dbReference>
<comment type="catalytic activity">
    <reaction evidence="43">
        <text>uridylyl-uridylyl-ribonucleotide-RNA = a 3'-end uridylyl-2',3'-cyclophospho-uridine-RNA + a 5'-end dephospho-ribonucleoside-RNA</text>
        <dbReference type="Rhea" id="RHEA:67732"/>
        <dbReference type="Rhea" id="RHEA-COMP:13936"/>
        <dbReference type="Rhea" id="RHEA-COMP:17334"/>
        <dbReference type="Rhea" id="RHEA-COMP:17335"/>
        <dbReference type="ChEBI" id="CHEBI:138284"/>
        <dbReference type="ChEBI" id="CHEBI:173079"/>
        <dbReference type="ChEBI" id="CHEBI:173080"/>
    </reaction>
</comment>
<dbReference type="Pfam" id="PF16348">
    <property type="entry name" value="CoV_NSP4_C"/>
    <property type="match status" value="1"/>
</dbReference>
<dbReference type="InterPro" id="IPR029063">
    <property type="entry name" value="SAM-dependent_MTases_sf"/>
</dbReference>
<evidence type="ECO:0000256" key="54">
    <source>
        <dbReference type="PROSITE-ProRule" id="PRU01303"/>
    </source>
</evidence>
<evidence type="ECO:0000256" key="46">
    <source>
        <dbReference type="ARBA" id="ARBA00047984"/>
    </source>
</evidence>
<dbReference type="InterPro" id="IPR001205">
    <property type="entry name" value="RNA-dir_pol_C"/>
</dbReference>
<dbReference type="InterPro" id="IPR044353">
    <property type="entry name" value="Nsp3_Ubl2_dom_CoV"/>
</dbReference>
<comment type="catalytic activity">
    <reaction evidence="47">
        <text>ATP + H2O = ADP + phosphate + H(+)</text>
        <dbReference type="Rhea" id="RHEA:13065"/>
        <dbReference type="ChEBI" id="CHEBI:15377"/>
        <dbReference type="ChEBI" id="CHEBI:15378"/>
        <dbReference type="ChEBI" id="CHEBI:30616"/>
        <dbReference type="ChEBI" id="CHEBI:43474"/>
        <dbReference type="ChEBI" id="CHEBI:456216"/>
        <dbReference type="EC" id="3.6.4.12"/>
    </reaction>
</comment>
<dbReference type="PROSITE" id="PS51946">
    <property type="entry name" value="COV_NSP4C"/>
    <property type="match status" value="1"/>
</dbReference>
<evidence type="ECO:0000256" key="9">
    <source>
        <dbReference type="ARBA" id="ARBA00022581"/>
    </source>
</evidence>
<feature type="transmembrane region" description="Helical" evidence="58">
    <location>
        <begin position="2638"/>
        <end position="2667"/>
    </location>
</feature>
<name>A0A172B201_9ALPC</name>
<evidence type="ECO:0000256" key="43">
    <source>
        <dbReference type="ARBA" id="ARBA00024600"/>
    </source>
</evidence>
<comment type="catalytic activity">
    <reaction evidence="48">
        <text>a 5'-end (N(7)-methyl 5'-triphosphoguanosine)-ribonucleoside in mRNA + S-adenosyl-L-methionine = a 5'-end (N(7)-methyl 5'-triphosphoguanosine)-(2'-O-methyl-ribonucleoside) in mRNA + S-adenosyl-L-homocysteine + H(+)</text>
        <dbReference type="Rhea" id="RHEA:67020"/>
        <dbReference type="Rhea" id="RHEA-COMP:17167"/>
        <dbReference type="Rhea" id="RHEA-COMP:17168"/>
        <dbReference type="ChEBI" id="CHEBI:15378"/>
        <dbReference type="ChEBI" id="CHEBI:57856"/>
        <dbReference type="ChEBI" id="CHEBI:59789"/>
        <dbReference type="ChEBI" id="CHEBI:156461"/>
        <dbReference type="ChEBI" id="CHEBI:167609"/>
        <dbReference type="EC" id="2.1.1.57"/>
    </reaction>
</comment>
<dbReference type="InterPro" id="IPR046441">
    <property type="entry name" value="RdRp_CoV"/>
</dbReference>
<dbReference type="InterPro" id="IPR014822">
    <property type="entry name" value="NSP9_CoV"/>
</dbReference>
<keyword evidence="36 58" id="KW-1133">Transmembrane helix</keyword>
<dbReference type="Pfam" id="PF06471">
    <property type="entry name" value="CoV_ExoN"/>
    <property type="match status" value="1"/>
</dbReference>
<dbReference type="InterPro" id="IPR043504">
    <property type="entry name" value="Peptidase_S1_PA_chymotrypsin"/>
</dbReference>
<dbReference type="InterPro" id="IPR036333">
    <property type="entry name" value="NSP10_sf_CoV"/>
</dbReference>
<evidence type="ECO:0000256" key="41">
    <source>
        <dbReference type="ARBA" id="ARBA00023239"/>
    </source>
</evidence>
<dbReference type="InterPro" id="IPR041679">
    <property type="entry name" value="DNA2/NAM7-like_C"/>
</dbReference>
<dbReference type="GO" id="GO:0019082">
    <property type="term" value="P:viral protein processing"/>
    <property type="evidence" value="ECO:0007669"/>
    <property type="project" value="InterPro"/>
</dbReference>
<feature type="region of interest" description="Y1" evidence="55">
    <location>
        <begin position="1987"/>
        <end position="2077"/>
    </location>
</feature>
<dbReference type="SUPFAM" id="SSF52949">
    <property type="entry name" value="Macro domain-like"/>
    <property type="match status" value="1"/>
</dbReference>
<dbReference type="InterPro" id="IPR002589">
    <property type="entry name" value="Macro_dom"/>
</dbReference>
<feature type="domain" description="Ubiquitin-like" evidence="64">
    <location>
        <begin position="878"/>
        <end position="979"/>
    </location>
</feature>
<evidence type="ECO:0000313" key="85">
    <source>
        <dbReference type="Proteomes" id="UP000150460"/>
    </source>
</evidence>
<dbReference type="Pfam" id="PF19212">
    <property type="entry name" value="CoV_NSP2_C"/>
    <property type="match status" value="2"/>
</dbReference>
<dbReference type="GO" id="GO:0044172">
    <property type="term" value="C:host cell endoplasmic reticulum-Golgi intermediate compartment"/>
    <property type="evidence" value="ECO:0007669"/>
    <property type="project" value="UniProtKB-SubCell"/>
</dbReference>
<dbReference type="CDD" id="cd21901">
    <property type="entry name" value="alpha_betaCoV_Nsp10"/>
    <property type="match status" value="1"/>
</dbReference>
<keyword evidence="16" id="KW-0548">Nucleotidyltransferase</keyword>
<keyword evidence="42" id="KW-0899">Viral immunoevasion</keyword>
<evidence type="ECO:0000256" key="26">
    <source>
        <dbReference type="ARBA" id="ARBA00022806"/>
    </source>
</evidence>
<dbReference type="GO" id="GO:0008242">
    <property type="term" value="F:omega peptidase activity"/>
    <property type="evidence" value="ECO:0007669"/>
    <property type="project" value="InterPro"/>
</dbReference>
<feature type="domain" description="Nsp12 RNA-dependent RNA polymerase" evidence="68">
    <location>
        <begin position="4301"/>
        <end position="4868"/>
    </location>
</feature>
<dbReference type="InterPro" id="IPR009461">
    <property type="entry name" value="NSP16_CoV-like"/>
</dbReference>
<dbReference type="InterPro" id="IPR027351">
    <property type="entry name" value="(+)RNA_virus_helicase_core_dom"/>
</dbReference>
<keyword evidence="23 49" id="KW-0863">Zinc-finger</keyword>
<dbReference type="InterPro" id="IPR043472">
    <property type="entry name" value="Macro_dom-like"/>
</dbReference>
<dbReference type="InterPro" id="IPR044385">
    <property type="entry name" value="NSP2_HCoV-229E-like"/>
</dbReference>
<dbReference type="GO" id="GO:0000175">
    <property type="term" value="F:3'-5'-RNA exonuclease activity"/>
    <property type="evidence" value="ECO:0007669"/>
    <property type="project" value="InterPro"/>
</dbReference>
<evidence type="ECO:0000256" key="31">
    <source>
        <dbReference type="ARBA" id="ARBA00022870"/>
    </source>
</evidence>
<feature type="domain" description="CoV Nsp1 globular" evidence="79">
    <location>
        <begin position="2"/>
        <end position="109"/>
    </location>
</feature>
<dbReference type="Pfam" id="PF05409">
    <property type="entry name" value="Peptidase_C30"/>
    <property type="match status" value="1"/>
</dbReference>
<keyword evidence="19" id="KW-0677">Repeat</keyword>
<dbReference type="CDD" id="cd21830">
    <property type="entry name" value="alphaCoV_Nsp8"/>
    <property type="match status" value="1"/>
</dbReference>
<dbReference type="PANTHER" id="PTHR43788">
    <property type="entry name" value="DNA2/NAM7 HELICASE FAMILY MEMBER"/>
    <property type="match status" value="1"/>
</dbReference>
<dbReference type="Gene3D" id="2.40.10.10">
    <property type="entry name" value="Trypsin-like serine proteases"/>
    <property type="match status" value="2"/>
</dbReference>
<dbReference type="CDD" id="cd21558">
    <property type="entry name" value="alphaCoV-Nsp6"/>
    <property type="match status" value="1"/>
</dbReference>
<dbReference type="Gene3D" id="3.40.220.10">
    <property type="entry name" value="Leucine Aminopeptidase, subunit E, domain 1"/>
    <property type="match status" value="1"/>
</dbReference>
<evidence type="ECO:0000256" key="56">
    <source>
        <dbReference type="PROSITE-ProRule" id="PRU01337"/>
    </source>
</evidence>
<dbReference type="InterPro" id="IPR046436">
    <property type="entry name" value="NIV_EXON"/>
</dbReference>
<feature type="active site" evidence="52">
    <location>
        <position position="5555"/>
    </location>
</feature>
<dbReference type="GO" id="GO:0003724">
    <property type="term" value="F:RNA helicase activity"/>
    <property type="evidence" value="ECO:0007669"/>
    <property type="project" value="UniProtKB-EC"/>
</dbReference>
<dbReference type="CDD" id="cd21161">
    <property type="entry name" value="NendoU_cv_Nsp15-like"/>
    <property type="match status" value="1"/>
</dbReference>
<dbReference type="SUPFAM" id="SSF53335">
    <property type="entry name" value="S-adenosyl-L-methionine-dependent methyltransferases"/>
    <property type="match status" value="1"/>
</dbReference>
<feature type="domain" description="Peptidase C16" evidence="59">
    <location>
        <begin position="1006"/>
        <end position="1254"/>
    </location>
</feature>
<organism evidence="84 85">
    <name type="scientific">Ferret coronavirus</name>
    <dbReference type="NCBI Taxonomy" id="1264898"/>
    <lineage>
        <taxon>Viruses</taxon>
        <taxon>Riboviria</taxon>
        <taxon>Orthornavirae</taxon>
        <taxon>Pisuviricota</taxon>
        <taxon>Pisoniviricetes</taxon>
        <taxon>Nidovirales</taxon>
        <taxon>Cornidovirineae</taxon>
        <taxon>Coronaviridae</taxon>
        <taxon>Orthocoronavirinae</taxon>
        <taxon>Alphacoronavirus</taxon>
        <taxon>Minacovirus</taxon>
        <taxon>Alphacoronavirus neovisontis</taxon>
    </lineage>
</organism>
<dbReference type="GO" id="GO:0006351">
    <property type="term" value="P:DNA-templated transcription"/>
    <property type="evidence" value="ECO:0007669"/>
    <property type="project" value="InterPro"/>
</dbReference>
<dbReference type="InterPro" id="IPR043609">
    <property type="entry name" value="NendoU_nidovirus"/>
</dbReference>
<dbReference type="Pfam" id="PF06460">
    <property type="entry name" value="CoV_Methyltr_2"/>
    <property type="match status" value="1"/>
</dbReference>
<dbReference type="InterPro" id="IPR009469">
    <property type="entry name" value="RdRp_N_CoV"/>
</dbReference>
<dbReference type="PROSITE" id="PS51953">
    <property type="entry name" value="NIV_EXON"/>
    <property type="match status" value="1"/>
</dbReference>
<keyword evidence="34" id="KW-1092">Inhibition of host IRF3 by virus</keyword>
<evidence type="ECO:0000259" key="80">
    <source>
        <dbReference type="PROSITE" id="PS51989"/>
    </source>
</evidence>
<evidence type="ECO:0000259" key="82">
    <source>
        <dbReference type="PROSITE" id="PS51993"/>
    </source>
</evidence>
<dbReference type="InterPro" id="IPR044309">
    <property type="entry name" value="NSP5_Mpro_alphaCoV"/>
</dbReference>
<dbReference type="Pfam" id="PF13087">
    <property type="entry name" value="AAA_12"/>
    <property type="match status" value="1"/>
</dbReference>
<dbReference type="InterPro" id="IPR043502">
    <property type="entry name" value="DNA/RNA_pol_sf"/>
</dbReference>
<dbReference type="GO" id="GO:0019079">
    <property type="term" value="P:viral genome replication"/>
    <property type="evidence" value="ECO:0007669"/>
    <property type="project" value="InterPro"/>
</dbReference>
<dbReference type="CDD" id="cd21401">
    <property type="entry name" value="ZBD_cv_Nsp13-like"/>
    <property type="match status" value="1"/>
</dbReference>
<dbReference type="Gene3D" id="1.10.1840.10">
    <property type="entry name" value="main proteinase (3clpro) structure, domain 3"/>
    <property type="match status" value="1"/>
</dbReference>
<feature type="region of interest" description="GpppA-binding" evidence="53">
    <location>
        <begin position="5872"/>
        <end position="5886"/>
    </location>
</feature>
<dbReference type="InterPro" id="IPR042515">
    <property type="entry name" value="NSP15_N_CoV"/>
</dbReference>
<proteinExistence type="inferred from homology"/>
<dbReference type="CDD" id="cd21897">
    <property type="entry name" value="alphaCoV_Nsp9"/>
    <property type="match status" value="1"/>
</dbReference>
<evidence type="ECO:0000259" key="73">
    <source>
        <dbReference type="PROSITE" id="PS51953"/>
    </source>
</evidence>
<dbReference type="InterPro" id="IPR048673">
    <property type="entry name" value="NSP13_stalk_CoV"/>
</dbReference>
<dbReference type="Pfam" id="PF09401">
    <property type="entry name" value="CoV_NSP10"/>
    <property type="match status" value="1"/>
</dbReference>
<keyword evidence="25 54" id="KW-0378">Hydrolase</keyword>
<feature type="domain" description="ExoN/MTase coactivator" evidence="72">
    <location>
        <begin position="3805"/>
        <end position="3945"/>
    </location>
</feature>
<comment type="catalytic activity">
    <reaction evidence="46">
        <text>ATP + H2O = ADP + phosphate + H(+)</text>
        <dbReference type="Rhea" id="RHEA:13065"/>
        <dbReference type="ChEBI" id="CHEBI:15377"/>
        <dbReference type="ChEBI" id="CHEBI:15378"/>
        <dbReference type="ChEBI" id="CHEBI:30616"/>
        <dbReference type="ChEBI" id="CHEBI:43474"/>
        <dbReference type="ChEBI" id="CHEBI:456216"/>
        <dbReference type="EC" id="3.6.4.13"/>
    </reaction>
</comment>
<comment type="catalytic activity">
    <reaction evidence="1">
        <text>Thiol-dependent hydrolysis of ester, thioester, amide, peptide and isopeptide bonds formed by the C-terminal Gly of ubiquitin (a 76-residue protein attached to proteins as an intracellular targeting signal).</text>
        <dbReference type="EC" id="3.4.19.12"/>
    </reaction>
</comment>
<dbReference type="PROSITE" id="PS51950">
    <property type="entry name" value="COV_NSP8"/>
    <property type="match status" value="1"/>
</dbReference>
<sequence>MVFKHFRILVNEDQEITPRGYENRLDCQRALKQCWLSGFNGYVFVPEYSRDLLTGCREQWYVFGVFGANDYVIKPCMLEEQSVNLQGFIVLSDANGVEEDFYLSLSTYGGMTVYVDQYMCGADGRPVISGEMRDYFGDLDDIVIDGIIYSHAWDVERDLDVTHDKQTFLNIKSIMYLQDKDHKLPNGAIRVRAAPVKLSSKVVLSQPFADMYKHFGSPYMQNGDNLHGCFTKLNFIVANVKCKCGGESSGVGDWTGFKSACCGLPGKVIGVSLGNAAVGEAVVTSKGCGNGTKFYANAVLKHVGDADDVSIWRVMATYAKDIVATNTFDKCRLELLDHTSDSTLATSVKKCYLTGKPNKDVVDAIVAGHINVSSNIFGVVKELFANVPWLLRSVVNCFLQHGSLFVRFLSSGGHSYVVVRDTIKMLCSAAFTIQGLKPVFVISSAASSLVKSCISILESVFDMFTQTVEFFGVTAKFLLLGCKYILFENALFKLETLKLSGKRESGLKDAVFASAIVGSTIEVKPSRFEKSTANLVVVEDVVMPGEGHAVVVGDMAFYRSGDYYFMMTSPTSVLTTTVFKAEKANVYKVDYNVPDAYKGKLVSAIGTSYSVDGSIDDAVSKLNTALQVYYDNALCFRAFSLKETIVVEPFQHKYKMPKCLKNHTGLWEIILSGSKDLGFFDKYKALESLADIYDTNDYANLVCPKLLHKLDNGIMWYRCMKGVTGPIVTRAACSFVGGCVKVCLEGFDSVAARVEVCYQKLCGIKTFDLNVAGIVFAGFKTPSGKTFLDFGDDAIELFDDEPVRCFTGATVPVNVSDFEDDVRGDVVLEECEYQPPRDEGIVVNLGGYTFYTTDNEKFYPFGDCKVVPKLYNKAGGGKNVTFSDDVEVREVDPVFKVKVTFEFDDDTITGVLNTVIGNTMTFEGDSWETLENLLTTQVDAVFKQLAQAGLTLPDYYIYDSCGGFDVHCPEGIMVSQYDLSVDSNIECVEDACNLEYVEEVSDYCPSDDDVDEDGCVQTVSVFAFDNSTINGKVVLKQSQNNCWINAAGYQLQCLNVLSSEEFRQYCVGDVESLVRLMYDMTNRKVGDLGEAEYVLELCLGGLETAKVTLSAQCDCGIVEDVIAGCAFRMCCTDATFDYGMCGTCRVIKKTTIVKVEGTGVFLHEPKTYKPLVKPVCKAIFKGDTDGGHYMVHDVEAKVLVDGFGLHPVKNLPFTSVCFVNANYVRRAKATKSAAKNYPWAAAVDSQEILSVPTETRNDVELVSTTNDVALSDVTPTEQVPTIKPFFETGLIKFYRGDVKMLVGAIKPKVLVNAANPHLQHKGGVAKAIDDFTAGALSLESTNYLKHYKPIPSGNVVVFNDVFAGLNIANAVGPRVSEERYEQKLASVYRKLAKVEGPMLTPLISCGIFGVPLEQSLKALIKAFKSISVSVFVYTEEEQRKVLQYFETPVTVLLEDGPSVQKVVLEPVVAIDSQLASKVVNKNVLCDGVYPDANFDHEVLTKVDDVDWSSYYGFANADTFSALNHDEFVFESTIVDGFVVFKQTDNNCWVNATCMLLQNLKPTWRFKGMEDLWSKFVSGNTAPFVHLLYFIIKAKRGDPNDVEFVLHKLEPLLCESGSVTLDNFKGCDICYKPSVVTGAVVAAPLQAKGDNMVCTHGKSVTTRVTKVQGSVVLTSTCGVVSNSIKGDGYVCFNGSASSGHYTYSSRNGTVYDADKTYTFKVDDLSVTSVLMLTGYKLPVVHAPSVPKSASNVSKPDTMQKLDEYANMFFSFGDTLLKFCVTIFKYLLCFYFFFLERCTKSKRLKVKIKPPFALKPLDVKLRALNSVKLLTNTKFWFYLKFLLGLLLLYNLLYVIVSVPFIHRFACASYTKAYANSSFVKADVCTRSVLCKACLASYEELSDFDNLKVIWDYKSDPLWSKMLQLVYFGALMVFGNNVLRVAMLYFVAQCLNTWFSYYGLVNYSWLLHIVNFETVAAEIVVLMVVVKGFFFLKHYWYGCDKASCLSCSKTAKQKRIPVSVIVNGSMKTIYVHTNGGSKFCSKHNFYCKNCESNGVGNTFICHEVVRELSNIVKHTVHATDVAFKEVDKVECSEGFYRLYTGDEYTRYNYDITDKKYSCKEVLKSLQLIDDFVVYDPTGTTPANLHNACVYWSQLLGKPIKLVNRDLIQSLTVDFNGVLFDAHRRVISNSFNVDVADCKTLRGCYEACKTDVPYNVFEDVVNNAHKYDVLMTDISYNNIWLTYAKPEENLSTFDIANCIKAGAKVVSHNVLIKENVPIVWYAKDFISLSNEARQLLIKTSKAKGVTIMLSFNNQPMSHTLPTVAIGRKSGSGFFDVYREFKQVIMLIVAVLLAWGLCCIYDGYTPARVSSAPGYDFMVIRSGKIQSFDDSITCVHNVYNEFPSWYLGRYGKSLSYAKNCPIVVGTVFDIIDSMKPVPDVPAYVTLVGRSLVFAINAVFGNTDLCYDHQGVAKSRDSVFDNCVFNAACTQLVGMGGTAVYCFKDGVMLGAHKTYAELIPDTHYMLRDGNTLKLPTIIRGFGLRIVQTLATTYCRVGECTQSKQGFCVGLDNWFVYDKAFGEGYICGDSVFGFVTNVFKLFNQNLSVVATSGYMLTNMLIALFAIAVCYAFLKFKRVFGDCTMFVSMIIVTLFINNLSYFFTHNLVLVVVYAVAYYFLSRRLPYPGVMDAGFMLAYVGMAPWWLFVGYVLLFFYDSIPSFFKLKVSTNLFEGDKFVGNFESAAAGTFVIDMHSYQVLVNSIPMERLRSYASTFNKYKYYTGSMGEADYRMACYAHLAKALMDYGNNRNDMLYTPPTVSVNSTLQSGLRKIAQPSGVVEPCIVRVAYGSTVLNGLWLGDEVICPRHVIASDTSKPINYDTELLGVRLHNFSISKGNDFLGVIGCSYRGVNLIIKVSQNNTLTPKHKFKTVKAGESFNILACYDGKPNGVYGVNMRTQGTIKGSFINGTCGSPGYVLDGDIVNFVYMHHLELGNGSHVGSNLEGAMYGGYEDQPSMQLEGVNVMSTDNVVAFLYAALINGERWFVSNAAVALETYNNWAIANGFTELSSADSFSMLSAKTGVSVEKLLDAVMRLSTSLGGKTILGYGSLSDEFTTTEVVRQMFGVNLQSNSVKSWFYPIAITVVCMFAFWTEFFLYTPFSWFGPASIGCLLLMTVVVSALLTIFVKHKMLYFMSFLLPSVILMTVSNLVWDSLYIAAVQAKLVEVNMSLIAVDMQSVALMVLCLLVAIVHCYRFCTQRQSIPVFVVTLCFVFYNFASQWYYYLRGLDMGVNLQFGYVNLGMMLVCLMTKDWIVVAVAYRVAYYIVLYILSPDVVNDFGLLKCLCVVYMLLGYCSCCYYGVLYWVNRFTHMTCGVYQFAVSAAELKYMTANNLTAPRNAYDAMVLSSKLVGIGGNRNIKIASVQSKLTDMKCTNVVLLGLLSKMHIEANSKEWNYCVNLHNEINLSDDSDVVLNKLLALLAFFLSKHNSCDLSELIESYFDNPSILQSVASAYANLPSWVAYEQARDAYMEGKKNDLAAPVIKQLQKAMNIAKAEFDREASVQKKLDRMAEQAASNMFKEARAVDRKSKIIGAMHSLLFGMLKKLDMSSVNTIMEQARNGCLPLSIIPAASATRLVVVTPNIEVFSKIRLDNNVHYAGVVWSIVEVRDANSAVVHLKEVTQHNEQNMCWPLTVTCERVAQLQNNEIMPGKMKERAVKASATMDGDATVNGKALFAAEGGKHFMYALVSSDGNLKYVKWEGNSDVITIELEQPLRFYVDGPNGPEVKHLYFVKNLNTLRRGAVLGYIGATVRLQAGKQTEHPSNSSLLTLCAFAPEPAKAYVELVKKGMQPVNNCVKMLSNGSGNGMAVTNGVEATPNQDSYGGASVCIYCRSHTAHPSLDGFCRFKGKFVQVPTGTVDPIRFCIENEVCAVCACWLNNGCVCDRTSMQAAVVDQSYLNRVRGSSGARLEPCNGTNPDCVTRAFDVYNADVACIGKFLKTNCSRFKNLDLHDAYYIVKRCRKSVMDHEQVCYNALKHSGAVASHSFFEYNEGRSIFGNVCRRDLTKYTMMDLCYALRNFDEKNCEVLKEILVLTGCCDSSYFDNPDWYDPVENEAIHVVYAKLGRVVSNAMLKCVALCDAMVEKGLIGVLTLDNQDLNGNFYDFGDFVFTVEGYGCACVTSYYSYMMPIMGMTSCLESENFVKSDIYGSDYKQFDLLAYDFTAHKEMLFEKYFKYWDRPYHPNCSECIDDACLLHCANFNTLFSTTIPVTAFGPLVRKVFIDGVPVVVTAGYHFKQLGLVWNKDVNVSNQKLSMNDLLRFVTDPALLVASSPALLDQRTVCFSIAALGTGVTYQTVKPGHFNKEFYDFVVARGFFAEGCELTLKHYFFAQGGEAAITDFNYYRYNKTTVLDICQAQFVFQLVNKYFECYDGGCITAREVVVTNYDKSAGYPLNKFGKARLYYETLSYEEQDELFATTKRNVLPTMTQMNLKYAISGKARARTVGGVSLLSTMTTRQYHQKHLKSIAAMRNATVVIGTTKFYGGWDDMLKNLMRDVDNGCLMGWDYPKCDRALPNMIRMASAMVLGSKHVGCCTHSDRFYRLSNELAQVLTEVVHCTGGFYIKPGGTTSGDGTTAYANSAFNIFQAVSANVNRLLSVDSNTCNNYNVKSLQRKIYDSCYRASVVDPSLVDEYYAYLRKHFSMMILSDDGVVCYNKEYADLGYVADISAFKSVLYYQNNVFMSSSKCWVEPDLSVGPHEFCSQHTMQITTPEGNYYLPYPDPSRILSAGVFVDDIVKTDNVIMLERYVSLAIDAYPLTKHPKPIYQKVFYTLLEWVKHLQKTLNAGILDSFSVTMLEEGQDKFWSEEFYANLYEKSTVLQAAGMCVVCGSQTVLRCGDCLRRPLLCTKCAYDHVMGTKHHFIMSLTPYVCSYNGCNVNDVRKLYLGGLNYYCIDHKPQLAFPLCANGNVFGLYKSSAIGSADVEDFNRLSMSDWSNVEDYRLANNVKESLKLYAAETIKATEESVKSQYACAVLKEIVGPKEVVLQWEASKIKPPLNRNSVFTCYQILKDSKIQLGEFVFEQSEYGGDSVYYKSTSTTKLVPGMLFVLTSHNVGSLKAPVLLNQEKYSTISKLYPAFNISEDYSTLVPYYQMIGKQKYTTIQGPPGSGKSHCVIGLGLYYPGARIVYTACSHAAVDSLCEKAAKNFNIDKCSRIVPMRARVECYNGFKPNNNAAQYLFSTVNALPECSCDIVVVDEVSMCTNYELSVINSRVSYKHIVYVGDPQQLPAPRTLINKGVLKPQDYNVITQRMCTLGPDVFLHKCYRCPAEIVNTVSALVYDNKFKPVKGDSKQCFKMYVRGNVQIDNGSSVNRKQLEVIKLFLAKNPKWKNATFISPYNSQNYVARRLLGLQTQTVDSAQGSEYDYVIYAQTSDTAHAVNINRFNVAITRAKVGILCVMCDKPMYDGLNFYEITDVNLQSKGEGCGLFKDCSKAERYIPPAYATTYISLSDSFKTSDGLAVNVGTKPVTYASVISYMGFRFDVNIPGYHTMFCTRDFAMRNVRAWLGFDVEGAHVCGDNIGTNVPLQLGFSNGVDFVVQPEGCVVTENGNGIVPVKSRAPPGEQFAHLIPLMRRGQAWSIVRRRIVQMVCDYFEGLSDIVIFVLWAGGLELTTMRYFVKIGEQRKCDCGIIAACYNSAQCTYRCMKHALGCDYLYNPFCIDIQQWGYTGSLSMNHHEICNVHKNEHVASGDAIMTRCLAIHDCFVKRVDWSITYPFIDNEESINKAGRVVQSHVVRAAISVLNPSSIHDVGNPKGIRCVTTSLPWFCYDKDPINSNVRCLEYDFITHGQMPGLMLFWNCNVDMYPEQSIVCRFDTRTRSKLSLEGCNGGALYVNNHAFHTPAYDRRAFAKLKPMPFFYFDDSTCDVIDGQPNYVPLKSNVCITKCNIGGAVCRKHAALYRKYVEDYNMFVQAGFNIWCPTNFDTYTLWHSFVNKKALQSLENIAFNVVKKGAFTGLSGDLPTAVVADKIMVREGPTDRTLFVNKTSLPTNVAFELYAKRKLGLTPPLTILRNLGVVATYKFVLWDYESNCPFSNFTKDVCGYTDLNDDVVVCYDNSIVGSYERFTMCKDGVLISNSAIKGLSPITLNFGYLNDLPVSTVGNKPVKWYVYVRQNNTYVEQLDGFYSQGRTFSTFKPRSKMEEDFLAMDTTTFIQKYGLEDYGFEHVVFGDVSKTTVGGMHLLISQIRLANMGLFSAQDFMMNSDSTLKSCCITYADDPSSKSVCTYMDILLDDFVIIVKSLDLSVVSKVVDVVIDCKVWRWMLWCENASIKTFYPQLQSAEWKPGYSMPNLYKIQRMCLERCNLYNYGASLQLPDGITTNVIKYTQLCQYLNTTSMCVPHKMRVLHLGAGSHDGVAPGTSVLRRWLPDDAILVDNDVRDYVSDADFSITGDCTTMYLEDKFDLLISDMYDGTTKAIDGNNVSKDGFFPYVNGFIKEKLSLGGTVAIKLTEFSWNKELYELIQRFEYWTMFCTSVNTSSSEAFLIGVNYLGEFSEKPIVDGNVMRANYIFWRNSTVMALSYYSVFDLTKFKCKFNNALVVNLKESDINVMVKGLIKGGKLLVRNNGKLLNFGNHLVNV</sequence>
<dbReference type="GO" id="GO:0008270">
    <property type="term" value="F:zinc ion binding"/>
    <property type="evidence" value="ECO:0007669"/>
    <property type="project" value="UniProtKB-UniRule"/>
</dbReference>
<feature type="domain" description="AV-Nsp11N/CoV-Nsp15M" evidence="78">
    <location>
        <begin position="6046"/>
        <end position="6163"/>
    </location>
</feature>
<evidence type="ECO:0000256" key="24">
    <source>
        <dbReference type="ARBA" id="ARBA00022786"/>
    </source>
</evidence>
<dbReference type="PROSITE" id="PS51442">
    <property type="entry name" value="M_PRO"/>
    <property type="match status" value="1"/>
</dbReference>
<dbReference type="PROSITE" id="PS52000">
    <property type="entry name" value="COV_NSP12_IF"/>
    <property type="match status" value="1"/>
</dbReference>
<dbReference type="CDD" id="cd21167">
    <property type="entry name" value="M_alpha_beta_cv_Nsp15-like"/>
    <property type="match status" value="1"/>
</dbReference>
<gene>
    <name evidence="84" type="primary">orf1ab</name>
</gene>
<dbReference type="CDD" id="cd21473">
    <property type="entry name" value="cv_Nsp4_TM"/>
    <property type="match status" value="1"/>
</dbReference>
<evidence type="ECO:0000259" key="78">
    <source>
        <dbReference type="PROSITE" id="PS51961"/>
    </source>
</evidence>
<dbReference type="GO" id="GO:0039648">
    <property type="term" value="P:symbiont-mediated perturbation of host ubiquitin-like protein modification"/>
    <property type="evidence" value="ECO:0007669"/>
    <property type="project" value="UniProtKB-KW"/>
</dbReference>
<dbReference type="InterPro" id="IPR013016">
    <property type="entry name" value="Peptidase_C16_CoV"/>
</dbReference>
<dbReference type="Pfam" id="PF08716">
    <property type="entry name" value="CoV_NSP7"/>
    <property type="match status" value="1"/>
</dbReference>
<dbReference type="GO" id="GO:0004843">
    <property type="term" value="F:cysteine-type deubiquitinase activity"/>
    <property type="evidence" value="ECO:0007669"/>
    <property type="project" value="UniProtKB-EC"/>
</dbReference>
<dbReference type="InterPro" id="IPR046435">
    <property type="entry name" value="N7_MTase_CoV"/>
</dbReference>
<dbReference type="GO" id="GO:0003968">
    <property type="term" value="F:RNA-directed RNA polymerase activity"/>
    <property type="evidence" value="ECO:0007669"/>
    <property type="project" value="UniProtKB-KW"/>
</dbReference>
<dbReference type="InterPro" id="IPR043613">
    <property type="entry name" value="CoV_NSP2_C"/>
</dbReference>
<keyword evidence="32" id="KW-1127">Modulation of host ubiquitin pathway by viral deubiquitinase</keyword>
<dbReference type="CDD" id="cd21588">
    <property type="entry name" value="alphaCoV_RdRp"/>
    <property type="match status" value="1"/>
</dbReference>
<dbReference type="Pfam" id="PF08710">
    <property type="entry name" value="CoV_NSP9"/>
    <property type="match status" value="1"/>
</dbReference>
<feature type="region of interest" description="ZF1" evidence="55">
    <location>
        <begin position="1991"/>
        <end position="2004"/>
    </location>
</feature>
<dbReference type="InterPro" id="IPR046440">
    <property type="entry name" value="AV_NSP11N_COV_NSP15M"/>
</dbReference>
<dbReference type="Pfam" id="PF06478">
    <property type="entry name" value="CoV_RPol_N"/>
    <property type="match status" value="1"/>
</dbReference>
<evidence type="ECO:0000256" key="55">
    <source>
        <dbReference type="PROSITE-ProRule" id="PRU01336"/>
    </source>
</evidence>
<dbReference type="CDD" id="cd21660">
    <property type="entry name" value="alphaCoV_Nsp14"/>
    <property type="match status" value="1"/>
</dbReference>
<dbReference type="SUPFAM" id="SSF144246">
    <property type="entry name" value="Coronavirus NSP10-like"/>
    <property type="match status" value="2"/>
</dbReference>
<evidence type="ECO:0000256" key="22">
    <source>
        <dbReference type="ARBA" id="ARBA00022759"/>
    </source>
</evidence>
<dbReference type="Gene3D" id="1.10.8.1190">
    <property type="match status" value="2"/>
</dbReference>
<dbReference type="Gene3D" id="6.10.140.2090">
    <property type="match status" value="1"/>
</dbReference>
<feature type="transmembrane region" description="Helical" evidence="58">
    <location>
        <begin position="3303"/>
        <end position="3322"/>
    </location>
</feature>
<dbReference type="InterPro" id="IPR046443">
    <property type="entry name" value="a/bCoV_NSP1_glob"/>
</dbReference>
<dbReference type="SUPFAM" id="SSF101816">
    <property type="entry name" value="Replicase NSP9"/>
    <property type="match status" value="1"/>
</dbReference>
<feature type="transmembrane region" description="Helical" evidence="58">
    <location>
        <begin position="2687"/>
        <end position="2708"/>
    </location>
</feature>
<dbReference type="InterPro" id="IPR047570">
    <property type="entry name" value="NSP12_IF_CoV"/>
</dbReference>
<feature type="region of interest" description="CoV-Y" evidence="55">
    <location>
        <begin position="2078"/>
        <end position="2326"/>
    </location>
</feature>
<dbReference type="CDD" id="cd21826">
    <property type="entry name" value="alphaCoV_Nsp7"/>
    <property type="match status" value="1"/>
</dbReference>
<evidence type="ECO:0000256" key="49">
    <source>
        <dbReference type="PROSITE-ProRule" id="PRU00444"/>
    </source>
</evidence>
<keyword evidence="11" id="KW-1090">Inhibition of host innate immune response by virus</keyword>
<evidence type="ECO:0000256" key="15">
    <source>
        <dbReference type="ARBA" id="ARBA00022692"/>
    </source>
</evidence>
<evidence type="ECO:0000256" key="42">
    <source>
        <dbReference type="ARBA" id="ARBA00023280"/>
    </source>
</evidence>
<feature type="domain" description="NiRAN" evidence="67">
    <location>
        <begin position="3947"/>
        <end position="4196"/>
    </location>
</feature>
<keyword evidence="21" id="KW-0688">Ribosomal frameshifting</keyword>
<feature type="transmembrane region" description="Helical" evidence="58">
    <location>
        <begin position="3153"/>
        <end position="3175"/>
    </location>
</feature>
<dbReference type="GeneID" id="27963651"/>
<dbReference type="PROSITE" id="PS51653">
    <property type="entry name" value="CV_ZBD"/>
    <property type="match status" value="1"/>
</dbReference>
<dbReference type="CDD" id="cd21723">
    <property type="entry name" value="alphaCoV_Nsp13-helicase"/>
    <property type="match status" value="1"/>
</dbReference>
<evidence type="ECO:0000259" key="74">
    <source>
        <dbReference type="PROSITE" id="PS51954"/>
    </source>
</evidence>
<dbReference type="CDD" id="cd21665">
    <property type="entry name" value="alphaCoV_Nsp5_Mpro"/>
    <property type="match status" value="1"/>
</dbReference>
<evidence type="ECO:0000256" key="34">
    <source>
        <dbReference type="ARBA" id="ARBA00022931"/>
    </source>
</evidence>
<dbReference type="GO" id="GO:0005524">
    <property type="term" value="F:ATP binding"/>
    <property type="evidence" value="ECO:0007669"/>
    <property type="project" value="UniProtKB-KW"/>
</dbReference>
<evidence type="ECO:0000256" key="39">
    <source>
        <dbReference type="ARBA" id="ARBA00023157"/>
    </source>
</evidence>
<dbReference type="PROSITE" id="PS51948">
    <property type="entry name" value="COV_NSP12_RDRP"/>
    <property type="match status" value="1"/>
</dbReference>
<dbReference type="Pfam" id="PF20632">
    <property type="entry name" value="CoV_NSP13_ZBD"/>
    <property type="match status" value="1"/>
</dbReference>
<dbReference type="GO" id="GO:0016829">
    <property type="term" value="F:lyase activity"/>
    <property type="evidence" value="ECO:0007669"/>
    <property type="project" value="UniProtKB-KW"/>
</dbReference>
<dbReference type="InterPro" id="IPR037204">
    <property type="entry name" value="NSP7_sf_CoV"/>
</dbReference>
<keyword evidence="28 55" id="KW-0862">Zinc</keyword>
<dbReference type="InterPro" id="IPR044330">
    <property type="entry name" value="NSP15_alpha_betaCoV_N"/>
</dbReference>
<evidence type="ECO:0000259" key="67">
    <source>
        <dbReference type="PROSITE" id="PS51947"/>
    </source>
</evidence>
<feature type="transmembrane region" description="Helical" evidence="58">
    <location>
        <begin position="3127"/>
        <end position="3147"/>
    </location>
</feature>
<dbReference type="PROSITE" id="PS51960">
    <property type="entry name" value="COV_NSP15_NTD"/>
    <property type="match status" value="1"/>
</dbReference>
<evidence type="ECO:0000259" key="71">
    <source>
        <dbReference type="PROSITE" id="PS51951"/>
    </source>
</evidence>
<keyword evidence="12" id="KW-1130">Modulation of host ubiquitin pathway by virus</keyword>
<dbReference type="InterPro" id="IPR044313">
    <property type="entry name" value="NSP14_alphaCoV"/>
</dbReference>
<dbReference type="InterPro" id="IPR009003">
    <property type="entry name" value="Peptidase_S1_PA"/>
</dbReference>
<dbReference type="InterPro" id="IPR009466">
    <property type="entry name" value="NSP14_CoV"/>
</dbReference>
<dbReference type="SMART" id="SM00506">
    <property type="entry name" value="A1pp"/>
    <property type="match status" value="1"/>
</dbReference>
<evidence type="ECO:0000256" key="44">
    <source>
        <dbReference type="ARBA" id="ARBA00043918"/>
    </source>
</evidence>
<dbReference type="InterPro" id="IPR027352">
    <property type="entry name" value="NSP13_ZBD_CoV-like"/>
</dbReference>
<keyword evidence="9" id="KW-0945">Host-virus interaction</keyword>
<dbReference type="CDD" id="cd21557">
    <property type="entry name" value="Macro_X_Nsp3-like"/>
    <property type="match status" value="1"/>
</dbReference>
<dbReference type="GO" id="GO:0044220">
    <property type="term" value="C:host cell perinuclear region of cytoplasm"/>
    <property type="evidence" value="ECO:0007669"/>
    <property type="project" value="UniProtKB-SubCell"/>
</dbReference>
<dbReference type="GO" id="GO:0039548">
    <property type="term" value="P:symbiont-mediated suppression of host cytoplasmic pattern recognition receptor signaling pathway via inhibition of IRF3 activity"/>
    <property type="evidence" value="ECO:0007669"/>
    <property type="project" value="UniProtKB-KW"/>
</dbReference>
<comment type="subcellular location">
    <subcellularLocation>
        <location evidence="4">Host cytoplasm</location>
        <location evidence="4">Host perinuclear region</location>
    </subcellularLocation>
    <subcellularLocation>
        <location evidence="5">Host endoplasmic reticulum-Golgi intermediate compartment</location>
    </subcellularLocation>
    <subcellularLocation>
        <location evidence="3">Host membrane</location>
        <topology evidence="3">Multi-pass membrane protein</topology>
    </subcellularLocation>
</comment>
<evidence type="ECO:0000259" key="69">
    <source>
        <dbReference type="PROSITE" id="PS51949"/>
    </source>
</evidence>
<dbReference type="GO" id="GO:0043139">
    <property type="term" value="F:5'-3' DNA helicase activity"/>
    <property type="evidence" value="ECO:0007669"/>
    <property type="project" value="TreeGrafter"/>
</dbReference>
<dbReference type="InterPro" id="IPR008740">
    <property type="entry name" value="Peptidase_C30_CoV"/>
</dbReference>
<evidence type="ECO:0000259" key="66">
    <source>
        <dbReference type="PROSITE" id="PS51946"/>
    </source>
</evidence>
<dbReference type="InterPro" id="IPR049894">
    <property type="entry name" value="COV_NSP3_3ECTO"/>
</dbReference>
<dbReference type="InterPro" id="IPR043611">
    <property type="entry name" value="CoV_NSP3_C"/>
</dbReference>
<dbReference type="InterPro" id="IPR037230">
    <property type="entry name" value="NSP8_sf_CoV"/>
</dbReference>
<dbReference type="GO" id="GO:0004197">
    <property type="term" value="F:cysteine-type endopeptidase activity"/>
    <property type="evidence" value="ECO:0007669"/>
    <property type="project" value="InterPro"/>
</dbReference>
<dbReference type="CDD" id="cd21171">
    <property type="entry name" value="NTD_alpha_betaCoV_Nsp15-like"/>
    <property type="match status" value="1"/>
</dbReference>